<evidence type="ECO:0000313" key="1">
    <source>
        <dbReference type="EMBL" id="MBH0229098.1"/>
    </source>
</evidence>
<gene>
    <name evidence="1" type="ORF">H0267_02620</name>
</gene>
<protein>
    <submittedName>
        <fullName evidence="1">Uncharacterized protein</fullName>
    </submittedName>
</protein>
<reference evidence="1 2" key="1">
    <citation type="journal article" date="2005" name="Int. J. Syst. Evol. Microbiol.">
        <title>Halobacillus yeomjeoni sp. nov., isolated from a marine solar saltern in Korea.</title>
        <authorList>
            <person name="Yoon J.H."/>
            <person name="Kang S.J."/>
            <person name="Lee C.H."/>
            <person name="Oh H.W."/>
            <person name="Oh T.K."/>
        </authorList>
    </citation>
    <scope>NUCLEOTIDE SEQUENCE [LARGE SCALE GENOMIC DNA]</scope>
    <source>
        <strain evidence="1 2">KCTC 3957</strain>
    </source>
</reference>
<sequence length="94" mass="10274">MERKPIILAFGVVGILSVSIGFSNVFAKGETNDQLGDTNRVVTAEEQNKVENKTVEDKSVTTVITAEEQNRVENSSAPSGFVKQEDGTGFYFMK</sequence>
<proteinExistence type="predicted"/>
<dbReference type="Proteomes" id="UP000614490">
    <property type="component" value="Unassembled WGS sequence"/>
</dbReference>
<dbReference type="EMBL" id="JADZSC010000001">
    <property type="protein sequence ID" value="MBH0229098.1"/>
    <property type="molecule type" value="Genomic_DNA"/>
</dbReference>
<evidence type="ECO:0000313" key="2">
    <source>
        <dbReference type="Proteomes" id="UP000614490"/>
    </source>
</evidence>
<comment type="caution">
    <text evidence="1">The sequence shown here is derived from an EMBL/GenBank/DDBJ whole genome shotgun (WGS) entry which is preliminary data.</text>
</comment>
<accession>A0A931HTG4</accession>
<dbReference type="RefSeq" id="WP_197315729.1">
    <property type="nucleotide sequence ID" value="NZ_JADZSC010000001.1"/>
</dbReference>
<name>A0A931HTG4_9BACI</name>
<dbReference type="AlphaFoldDB" id="A0A931HTG4"/>
<organism evidence="1 2">
    <name type="scientific">Halobacillus yeomjeoni</name>
    <dbReference type="NCBI Taxonomy" id="311194"/>
    <lineage>
        <taxon>Bacteria</taxon>
        <taxon>Bacillati</taxon>
        <taxon>Bacillota</taxon>
        <taxon>Bacilli</taxon>
        <taxon>Bacillales</taxon>
        <taxon>Bacillaceae</taxon>
        <taxon>Halobacillus</taxon>
    </lineage>
</organism>
<keyword evidence="2" id="KW-1185">Reference proteome</keyword>